<dbReference type="AlphaFoldDB" id="A0A8H5HU49"/>
<evidence type="ECO:0000313" key="6">
    <source>
        <dbReference type="Proteomes" id="UP000518752"/>
    </source>
</evidence>
<evidence type="ECO:0000256" key="1">
    <source>
        <dbReference type="ARBA" id="ARBA00007151"/>
    </source>
</evidence>
<dbReference type="GO" id="GO:0005840">
    <property type="term" value="C:ribosome"/>
    <property type="evidence" value="ECO:0007669"/>
    <property type="project" value="UniProtKB-KW"/>
</dbReference>
<keyword evidence="2" id="KW-0689">Ribosomal protein</keyword>
<dbReference type="EMBL" id="JAACJN010000022">
    <property type="protein sequence ID" value="KAF5389488.1"/>
    <property type="molecule type" value="Genomic_DNA"/>
</dbReference>
<dbReference type="GO" id="GO:0006412">
    <property type="term" value="P:translation"/>
    <property type="evidence" value="ECO:0007669"/>
    <property type="project" value="InterPro"/>
</dbReference>
<protein>
    <recommendedName>
        <fullName evidence="4">Small ribosomal subunit protein uS7 domain-containing protein</fullName>
    </recommendedName>
</protein>
<dbReference type="SUPFAM" id="SSF47973">
    <property type="entry name" value="Ribosomal protein S7"/>
    <property type="match status" value="1"/>
</dbReference>
<evidence type="ECO:0000256" key="3">
    <source>
        <dbReference type="ARBA" id="ARBA00023274"/>
    </source>
</evidence>
<dbReference type="CDD" id="cd14868">
    <property type="entry name" value="uS7_Mitochondria_Fungi"/>
    <property type="match status" value="1"/>
</dbReference>
<organism evidence="5 6">
    <name type="scientific">Collybiopsis confluens</name>
    <dbReference type="NCBI Taxonomy" id="2823264"/>
    <lineage>
        <taxon>Eukaryota</taxon>
        <taxon>Fungi</taxon>
        <taxon>Dikarya</taxon>
        <taxon>Basidiomycota</taxon>
        <taxon>Agaricomycotina</taxon>
        <taxon>Agaricomycetes</taxon>
        <taxon>Agaricomycetidae</taxon>
        <taxon>Agaricales</taxon>
        <taxon>Marasmiineae</taxon>
        <taxon>Omphalotaceae</taxon>
        <taxon>Collybiopsis</taxon>
    </lineage>
</organism>
<dbReference type="InterPro" id="IPR036823">
    <property type="entry name" value="Ribosomal_uS7_dom_sf"/>
</dbReference>
<dbReference type="OrthoDB" id="9972728at2759"/>
<proteinExistence type="inferred from homology"/>
<keyword evidence="3" id="KW-0687">Ribonucleoprotein</keyword>
<dbReference type="InterPro" id="IPR000235">
    <property type="entry name" value="Ribosomal_uS7"/>
</dbReference>
<evidence type="ECO:0000313" key="5">
    <source>
        <dbReference type="EMBL" id="KAF5389488.1"/>
    </source>
</evidence>
<dbReference type="InterPro" id="IPR023798">
    <property type="entry name" value="Ribosomal_uS7_dom"/>
</dbReference>
<sequence>MAAKFAAARLGTFRQSAIRQPFCSKIIFLGTPRQTSLVLSRNYWSGLERSGGYNEAAPNQNKVALDILSADSGPSNVVGNADPDLEIELPSNFFADRSNQPSLINIPPQQDPLLAFLASRLMNHGHRAKASRIVSRTLLNIHAYTRASPLPILREAIFTLAPAVRLLRHRHSTKTIYKPVALSEKQGIWYAVEWLLEECKGRQGGPMIEERLAREIIKVIKGQSKALTKKMEMHKLATVNRGNVESTKYT</sequence>
<evidence type="ECO:0000259" key="4">
    <source>
        <dbReference type="Pfam" id="PF00177"/>
    </source>
</evidence>
<reference evidence="5 6" key="1">
    <citation type="journal article" date="2020" name="ISME J.">
        <title>Uncovering the hidden diversity of litter-decomposition mechanisms in mushroom-forming fungi.</title>
        <authorList>
            <person name="Floudas D."/>
            <person name="Bentzer J."/>
            <person name="Ahren D."/>
            <person name="Johansson T."/>
            <person name="Persson P."/>
            <person name="Tunlid A."/>
        </authorList>
    </citation>
    <scope>NUCLEOTIDE SEQUENCE [LARGE SCALE GENOMIC DNA]</scope>
    <source>
        <strain evidence="5 6">CBS 406.79</strain>
    </source>
</reference>
<name>A0A8H5HU49_9AGAR</name>
<gene>
    <name evidence="5" type="ORF">D9757_004277</name>
</gene>
<dbReference type="GO" id="GO:1990904">
    <property type="term" value="C:ribonucleoprotein complex"/>
    <property type="evidence" value="ECO:0007669"/>
    <property type="project" value="UniProtKB-KW"/>
</dbReference>
<evidence type="ECO:0000256" key="2">
    <source>
        <dbReference type="ARBA" id="ARBA00022980"/>
    </source>
</evidence>
<dbReference type="PANTHER" id="PTHR11205">
    <property type="entry name" value="RIBOSOMAL PROTEIN S7"/>
    <property type="match status" value="1"/>
</dbReference>
<dbReference type="Proteomes" id="UP000518752">
    <property type="component" value="Unassembled WGS sequence"/>
</dbReference>
<comment type="caution">
    <text evidence="5">The sequence shown here is derived from an EMBL/GenBank/DDBJ whole genome shotgun (WGS) entry which is preliminary data.</text>
</comment>
<comment type="similarity">
    <text evidence="1">Belongs to the universal ribosomal protein uS7 family.</text>
</comment>
<accession>A0A8H5HU49</accession>
<feature type="domain" description="Small ribosomal subunit protein uS7" evidence="4">
    <location>
        <begin position="102"/>
        <end position="241"/>
    </location>
</feature>
<keyword evidence="6" id="KW-1185">Reference proteome</keyword>
<dbReference type="Pfam" id="PF00177">
    <property type="entry name" value="Ribosomal_S7"/>
    <property type="match status" value="1"/>
</dbReference>
<dbReference type="InterPro" id="IPR047988">
    <property type="entry name" value="Ribosomal_uS7m_fungi"/>
</dbReference>
<dbReference type="Gene3D" id="1.10.455.10">
    <property type="entry name" value="Ribosomal protein S7 domain"/>
    <property type="match status" value="1"/>
</dbReference>